<sequence length="325" mass="37780">MITDRFPLRVKLGGPVLDVMNLFQIREDLTEAQATVSNSRNALAKTRITPSRKGEVSQHRDEEEALKYAAKKREYLNNYYLSESIFSEFQRILVDIAEEERGARQRLDVFHKDIKSRAVNARRAEYFMSTKCVVERFEMEERAYEDKVRMMQEHADYLLSLKIVEEEQRQVAIRRAQTRRMQCLQQSTGVSVPYGVPGTNNMYYSPSPAYGYGRPPPPPQQPQLLQSQQYANNPIPMQTRPYELPPAFLEMQERRKMGIQQQQQQQPQTGFYASSSPVPYVPMNYGPSVPLQPQFPQPQQQQQQQQPYWANYPPGQPGRYGYQGL</sequence>
<comment type="caution">
    <text evidence="2">The sequence shown here is derived from an EMBL/GenBank/DDBJ whole genome shotgun (WGS) entry which is preliminary data.</text>
</comment>
<dbReference type="OrthoDB" id="250037at2759"/>
<reference evidence="2 3" key="1">
    <citation type="submission" date="2017-03" db="EMBL/GenBank/DDBJ databases">
        <title>An alternative strategy for trypanosome survival in the mammalian bloodstream revealed through genome and transcriptome analysis of the ubiquitous bovine parasite Trypanosoma (Megatrypanum) theileri.</title>
        <authorList>
            <person name="Kelly S."/>
            <person name="Ivens A."/>
            <person name="Mott A."/>
            <person name="O'Neill E."/>
            <person name="Emms D."/>
            <person name="Macleod O."/>
            <person name="Voorheis P."/>
            <person name="Matthews J."/>
            <person name="Matthews K."/>
            <person name="Carrington M."/>
        </authorList>
    </citation>
    <scope>NUCLEOTIDE SEQUENCE [LARGE SCALE GENOMIC DNA]</scope>
    <source>
        <strain evidence="2">Edinburgh</strain>
    </source>
</reference>
<dbReference type="VEuPathDB" id="TriTrypDB:TM35_000053250"/>
<dbReference type="EMBL" id="NBCO01000005">
    <property type="protein sequence ID" value="ORC91729.1"/>
    <property type="molecule type" value="Genomic_DNA"/>
</dbReference>
<organism evidence="2 3">
    <name type="scientific">Trypanosoma theileri</name>
    <dbReference type="NCBI Taxonomy" id="67003"/>
    <lineage>
        <taxon>Eukaryota</taxon>
        <taxon>Discoba</taxon>
        <taxon>Euglenozoa</taxon>
        <taxon>Kinetoplastea</taxon>
        <taxon>Metakinetoplastina</taxon>
        <taxon>Trypanosomatida</taxon>
        <taxon>Trypanosomatidae</taxon>
        <taxon>Trypanosoma</taxon>
    </lineage>
</organism>
<dbReference type="RefSeq" id="XP_028885795.1">
    <property type="nucleotide sequence ID" value="XM_029022980.1"/>
</dbReference>
<protein>
    <submittedName>
        <fullName evidence="2">Uncharacterized protein</fullName>
    </submittedName>
</protein>
<name>A0A1X0P5A3_9TRYP</name>
<dbReference type="Proteomes" id="UP000192257">
    <property type="component" value="Unassembled WGS sequence"/>
</dbReference>
<accession>A0A1X0P5A3</accession>
<evidence type="ECO:0000313" key="2">
    <source>
        <dbReference type="EMBL" id="ORC91729.1"/>
    </source>
</evidence>
<feature type="compositionally biased region" description="Low complexity" evidence="1">
    <location>
        <begin position="292"/>
        <end position="307"/>
    </location>
</feature>
<evidence type="ECO:0000256" key="1">
    <source>
        <dbReference type="SAM" id="MobiDB-lite"/>
    </source>
</evidence>
<dbReference type="AlphaFoldDB" id="A0A1X0P5A3"/>
<evidence type="ECO:0000313" key="3">
    <source>
        <dbReference type="Proteomes" id="UP000192257"/>
    </source>
</evidence>
<gene>
    <name evidence="2" type="ORF">TM35_000053250</name>
</gene>
<keyword evidence="3" id="KW-1185">Reference proteome</keyword>
<dbReference type="GeneID" id="39982760"/>
<proteinExistence type="predicted"/>
<feature type="region of interest" description="Disordered" evidence="1">
    <location>
        <begin position="255"/>
        <end position="325"/>
    </location>
</feature>